<proteinExistence type="predicted"/>
<name>A0A1M4EM31_9ACTN</name>
<gene>
    <name evidence="1" type="ORF">BN4615_P9400</name>
</gene>
<sequence>MATNALTFGCFAALEQWYLDGGRRPIADYVEDGMRPLRGIWGPVDPD</sequence>
<evidence type="ECO:0000313" key="1">
    <source>
        <dbReference type="EMBL" id="SBO99884.1"/>
    </source>
</evidence>
<protein>
    <submittedName>
        <fullName evidence="1">Uncharacterized protein</fullName>
    </submittedName>
</protein>
<accession>A0A1M4EM31</accession>
<reference evidence="1" key="1">
    <citation type="submission" date="2016-04" db="EMBL/GenBank/DDBJ databases">
        <authorList>
            <person name="Evans L.H."/>
            <person name="Alamgir A."/>
            <person name="Owens N."/>
            <person name="Weber N.D."/>
            <person name="Virtaneva K."/>
            <person name="Barbian K."/>
            <person name="Babar A."/>
            <person name="Rosenke K."/>
        </authorList>
    </citation>
    <scope>NUCLEOTIDE SEQUENCE</scope>
    <source>
        <strain evidence="1">Nono1</strain>
    </source>
</reference>
<organism evidence="1">
    <name type="scientific">Nonomuraea gerenzanensis</name>
    <dbReference type="NCBI Taxonomy" id="93944"/>
    <lineage>
        <taxon>Bacteria</taxon>
        <taxon>Bacillati</taxon>
        <taxon>Actinomycetota</taxon>
        <taxon>Actinomycetes</taxon>
        <taxon>Streptosporangiales</taxon>
        <taxon>Streptosporangiaceae</taxon>
        <taxon>Nonomuraea</taxon>
    </lineage>
</organism>
<dbReference type="EMBL" id="LT559118">
    <property type="protein sequence ID" value="SBO99884.1"/>
    <property type="molecule type" value="Genomic_DNA"/>
</dbReference>
<dbReference type="AlphaFoldDB" id="A0A1M4EM31"/>